<keyword evidence="2" id="KW-1185">Reference proteome</keyword>
<gene>
    <name evidence="1" type="ORF">M9978_02485</name>
</gene>
<protein>
    <submittedName>
        <fullName evidence="1">Uncharacterized protein</fullName>
    </submittedName>
</protein>
<organism evidence="1 2">
    <name type="scientific">Sphingomonas tagetis</name>
    <dbReference type="NCBI Taxonomy" id="2949092"/>
    <lineage>
        <taxon>Bacteria</taxon>
        <taxon>Pseudomonadati</taxon>
        <taxon>Pseudomonadota</taxon>
        <taxon>Alphaproteobacteria</taxon>
        <taxon>Sphingomonadales</taxon>
        <taxon>Sphingomonadaceae</taxon>
        <taxon>Sphingomonas</taxon>
    </lineage>
</organism>
<proteinExistence type="predicted"/>
<dbReference type="EMBL" id="JAMLDX010000001">
    <property type="protein sequence ID" value="MCP3729284.1"/>
    <property type="molecule type" value="Genomic_DNA"/>
</dbReference>
<accession>A0A9X2HHI8</accession>
<sequence length="155" mass="16903">MTKARPPLSIENALYKVLGRIGIERAAEVTSRGADYLRSLSDPDNRYRLTCQDMLALDDEHQVLTGERPLYETLGLMIDARNAARFSDRAELRRLTVPVLKEAGEAHAALAAATCDGAGAVELRNFVREAEQSVAKITQAIGAAQAMLEAQQQPP</sequence>
<evidence type="ECO:0000313" key="1">
    <source>
        <dbReference type="EMBL" id="MCP3729284.1"/>
    </source>
</evidence>
<name>A0A9X2HHI8_9SPHN</name>
<dbReference type="AlphaFoldDB" id="A0A9X2HHI8"/>
<dbReference type="Proteomes" id="UP001139451">
    <property type="component" value="Unassembled WGS sequence"/>
</dbReference>
<dbReference type="RefSeq" id="WP_254291263.1">
    <property type="nucleotide sequence ID" value="NZ_JAMLDX010000001.1"/>
</dbReference>
<comment type="caution">
    <text evidence="1">The sequence shown here is derived from an EMBL/GenBank/DDBJ whole genome shotgun (WGS) entry which is preliminary data.</text>
</comment>
<evidence type="ECO:0000313" key="2">
    <source>
        <dbReference type="Proteomes" id="UP001139451"/>
    </source>
</evidence>
<reference evidence="1" key="1">
    <citation type="submission" date="2022-05" db="EMBL/GenBank/DDBJ databases">
        <title>Sphingomonas sp. strain MG17 Genome sequencing and assembly.</title>
        <authorList>
            <person name="Kim I."/>
        </authorList>
    </citation>
    <scope>NUCLEOTIDE SEQUENCE</scope>
    <source>
        <strain evidence="1">MG17</strain>
    </source>
</reference>